<dbReference type="AlphaFoldDB" id="A0A0H4I332"/>
<accession>A0A0H4I332</accession>
<keyword evidence="2" id="KW-0418">Kinase</keyword>
<evidence type="ECO:0000313" key="3">
    <source>
        <dbReference type="Proteomes" id="UP000036406"/>
    </source>
</evidence>
<gene>
    <name evidence="2" type="ORF">ABA45_06850</name>
</gene>
<reference evidence="2 3" key="1">
    <citation type="submission" date="2015-05" db="EMBL/GenBank/DDBJ databases">
        <title>Complete genome of Marinobacter psychrophilus strain 20041T isolated from sea-ice of the Canadian Basin.</title>
        <authorList>
            <person name="Song L."/>
            <person name="Ren L."/>
            <person name="Yu Y."/>
            <person name="Wang X."/>
        </authorList>
    </citation>
    <scope>NUCLEOTIDE SEQUENCE [LARGE SCALE GENOMIC DNA]</scope>
    <source>
        <strain evidence="2 3">20041</strain>
    </source>
</reference>
<keyword evidence="3" id="KW-1185">Reference proteome</keyword>
<feature type="transmembrane region" description="Helical" evidence="1">
    <location>
        <begin position="198"/>
        <end position="219"/>
    </location>
</feature>
<sequence length="298" mass="33847">MTLFIFVLAYLLRRRLDSRDQLDGHQLWRSWFESLRQRLPQSLPERTSALAPLLAVAIPTAVVWLAQSYWQHHHWLLVGWSLELLLLLLLLGMPGWRQHLANYARAWRRGDMQAAWRYIQHLLPAHQRGAALSPETMQLAISEALMAQVFWRYFMVLFWYAAGGISAAVLASGLVALGQSWPQSGKCGQCERWREWGGWLPAQLLALTFGLAGDLAGWLRQRRQGRGHWQLPVARLLIAAADGALSGYALDPGRFALLHPQDWQSYGERSLTAIRDLLNRSMLVWLCLLALMVIAGVA</sequence>
<keyword evidence="1" id="KW-0812">Transmembrane</keyword>
<dbReference type="PATRIC" id="fig|330734.3.peg.1442"/>
<dbReference type="GO" id="GO:0046677">
    <property type="term" value="P:response to antibiotic"/>
    <property type="evidence" value="ECO:0007669"/>
    <property type="project" value="TreeGrafter"/>
</dbReference>
<dbReference type="InterPro" id="IPR031347">
    <property type="entry name" value="AmpE"/>
</dbReference>
<dbReference type="GO" id="GO:0005886">
    <property type="term" value="C:plasma membrane"/>
    <property type="evidence" value="ECO:0007669"/>
    <property type="project" value="TreeGrafter"/>
</dbReference>
<evidence type="ECO:0000256" key="1">
    <source>
        <dbReference type="SAM" id="Phobius"/>
    </source>
</evidence>
<dbReference type="KEGG" id="mpq:ABA45_06850"/>
<organism evidence="2 3">
    <name type="scientific">Marinobacter psychrophilus</name>
    <dbReference type="NCBI Taxonomy" id="330734"/>
    <lineage>
        <taxon>Bacteria</taxon>
        <taxon>Pseudomonadati</taxon>
        <taxon>Pseudomonadota</taxon>
        <taxon>Gammaproteobacteria</taxon>
        <taxon>Pseudomonadales</taxon>
        <taxon>Marinobacteraceae</taxon>
        <taxon>Marinobacter</taxon>
    </lineage>
</organism>
<feature type="transmembrane region" description="Helical" evidence="1">
    <location>
        <begin position="156"/>
        <end position="178"/>
    </location>
</feature>
<dbReference type="Proteomes" id="UP000036406">
    <property type="component" value="Chromosome"/>
</dbReference>
<keyword evidence="1" id="KW-1133">Transmembrane helix</keyword>
<dbReference type="PANTHER" id="PTHR38684">
    <property type="entry name" value="PROTEIN AMPE"/>
    <property type="match status" value="1"/>
</dbReference>
<evidence type="ECO:0000313" key="2">
    <source>
        <dbReference type="EMBL" id="AKO52178.1"/>
    </source>
</evidence>
<protein>
    <submittedName>
        <fullName evidence="2">Histidine kinase</fullName>
    </submittedName>
</protein>
<dbReference type="STRING" id="330734.ABA45_06850"/>
<dbReference type="PANTHER" id="PTHR38684:SF1">
    <property type="entry name" value="PROTEIN AMPE"/>
    <property type="match status" value="1"/>
</dbReference>
<keyword evidence="1" id="KW-0472">Membrane</keyword>
<keyword evidence="2" id="KW-0808">Transferase</keyword>
<dbReference type="Pfam" id="PF17113">
    <property type="entry name" value="AmpE"/>
    <property type="match status" value="1"/>
</dbReference>
<feature type="transmembrane region" description="Helical" evidence="1">
    <location>
        <begin position="47"/>
        <end position="66"/>
    </location>
</feature>
<dbReference type="EMBL" id="CP011494">
    <property type="protein sequence ID" value="AKO52178.1"/>
    <property type="molecule type" value="Genomic_DNA"/>
</dbReference>
<dbReference type="GO" id="GO:0016301">
    <property type="term" value="F:kinase activity"/>
    <property type="evidence" value="ECO:0007669"/>
    <property type="project" value="UniProtKB-KW"/>
</dbReference>
<feature type="transmembrane region" description="Helical" evidence="1">
    <location>
        <begin position="277"/>
        <end position="297"/>
    </location>
</feature>
<dbReference type="InterPro" id="IPR052966">
    <property type="entry name" value="Beta-lactamase_Reg"/>
</dbReference>
<feature type="transmembrane region" description="Helical" evidence="1">
    <location>
        <begin position="72"/>
        <end position="91"/>
    </location>
</feature>
<name>A0A0H4I332_9GAMM</name>
<dbReference type="RefSeq" id="WP_048384872.1">
    <property type="nucleotide sequence ID" value="NZ_CP011494.1"/>
</dbReference>
<proteinExistence type="predicted"/>